<feature type="domain" description="DUF2169" evidence="1">
    <location>
        <begin position="22"/>
        <end position="330"/>
    </location>
</feature>
<dbReference type="Proteomes" id="UP000440716">
    <property type="component" value="Unassembled WGS sequence"/>
</dbReference>
<comment type="caution">
    <text evidence="2">The sequence shown here is derived from an EMBL/GenBank/DDBJ whole genome shotgun (WGS) entry which is preliminary data.</text>
</comment>
<dbReference type="RefSeq" id="WP_156590948.1">
    <property type="nucleotide sequence ID" value="NZ_WPHU01000003.1"/>
</dbReference>
<name>A0A7K1RE46_AGRVI</name>
<accession>A0A7K1RE46</accession>
<proteinExistence type="predicted"/>
<sequence>MVEVKTKLPFPHIYFRHWGRDDREMAVLIVKAGLHIPDGGMAEDLLSPQPDILLTDLFHGDVNRSALRQESDLAPFKPRTDLTFNAVARSPEEKEIESWPVSIAVDGRLSHGFHVFGERFWEPQIRAARRKWQLSSARPTTSIPLTYERAYGGVAPISDEEHTTHAYNPIGRGLISDYLLETDREVAAPQIALVGEFAAERPTESMTVCGCGPIQKSWLPRLSLAGTFDDAWVRERHPRMPLDYDFAYWNAAPLPMQAAPYLIGDETIRLTGFRHDPRPYVFQLPGMALGIKVRREGLQDITEHMLNLDTVHCDIADGVQERHILSMTWRLTLAEPDDIRDIELFARRP</sequence>
<dbReference type="InterPro" id="IPR018683">
    <property type="entry name" value="DUF2169"/>
</dbReference>
<dbReference type="AlphaFoldDB" id="A0A7K1RE46"/>
<dbReference type="EMBL" id="WPHU01000003">
    <property type="protein sequence ID" value="MVA56272.1"/>
    <property type="molecule type" value="Genomic_DNA"/>
</dbReference>
<reference evidence="2 3" key="1">
    <citation type="submission" date="2019-12" db="EMBL/GenBank/DDBJ databases">
        <title>Whole-genome sequencing of Allorhizobium vitis.</title>
        <authorList>
            <person name="Gan H.M."/>
            <person name="Szegedi E."/>
            <person name="Burr T."/>
            <person name="Savka M.A."/>
        </authorList>
    </citation>
    <scope>NUCLEOTIDE SEQUENCE [LARGE SCALE GENOMIC DNA]</scope>
    <source>
        <strain evidence="2 3">CG415</strain>
    </source>
</reference>
<organism evidence="2 3">
    <name type="scientific">Agrobacterium vitis</name>
    <name type="common">Rhizobium vitis</name>
    <dbReference type="NCBI Taxonomy" id="373"/>
    <lineage>
        <taxon>Bacteria</taxon>
        <taxon>Pseudomonadati</taxon>
        <taxon>Pseudomonadota</taxon>
        <taxon>Alphaproteobacteria</taxon>
        <taxon>Hyphomicrobiales</taxon>
        <taxon>Rhizobiaceae</taxon>
        <taxon>Rhizobium/Agrobacterium group</taxon>
        <taxon>Agrobacterium</taxon>
    </lineage>
</organism>
<gene>
    <name evidence="2" type="ORF">GOZ88_09115</name>
</gene>
<protein>
    <submittedName>
        <fullName evidence="2">DUF2169 domain-containing protein</fullName>
    </submittedName>
</protein>
<evidence type="ECO:0000259" key="1">
    <source>
        <dbReference type="Pfam" id="PF09937"/>
    </source>
</evidence>
<evidence type="ECO:0000313" key="3">
    <source>
        <dbReference type="Proteomes" id="UP000440716"/>
    </source>
</evidence>
<evidence type="ECO:0000313" key="2">
    <source>
        <dbReference type="EMBL" id="MVA56272.1"/>
    </source>
</evidence>
<dbReference type="Pfam" id="PF09937">
    <property type="entry name" value="DUF2169"/>
    <property type="match status" value="1"/>
</dbReference>